<gene>
    <name evidence="3" type="ORF">Q2T52_09515</name>
</gene>
<feature type="region of interest" description="Disordered" evidence="1">
    <location>
        <begin position="26"/>
        <end position="138"/>
    </location>
</feature>
<name>A0ABT8SWD7_9HYPH</name>
<reference evidence="3" key="2">
    <citation type="submission" date="2023-07" db="EMBL/GenBank/DDBJ databases">
        <authorList>
            <person name="Sun H."/>
        </authorList>
    </citation>
    <scope>NUCLEOTIDE SEQUENCE</scope>
    <source>
        <strain evidence="3">05753</strain>
    </source>
</reference>
<protein>
    <recommendedName>
        <fullName evidence="5">Lipoprotein</fullName>
    </recommendedName>
</protein>
<keyword evidence="4" id="KW-1185">Reference proteome</keyword>
<keyword evidence="2" id="KW-0732">Signal</keyword>
<evidence type="ECO:0000256" key="1">
    <source>
        <dbReference type="SAM" id="MobiDB-lite"/>
    </source>
</evidence>
<feature type="signal peptide" evidence="2">
    <location>
        <begin position="1"/>
        <end position="23"/>
    </location>
</feature>
<sequence>MLPAALPALLALALLTGCNTTDALTPPMDVGGGTRPSPPITQADANRLAASPSPDTGYGAYQSAPLPPVSSSTMPGGTLEEQARAVDQGRSSPVASAPLPGMAQNAQNFPAAPAPPGQTTAPVQPTAPAQTQQPTAAASGASIRFLPIIGAPVEVVAPLSKQLGASARASGLTIRASTDSSDQILKGYLSAFEDEGQVTVVYVWDVLDGAGQRLHRIQGQEKIPSKGGDDPWRSVPAPTMELIGQKTIAEFNRWRETNSR</sequence>
<evidence type="ECO:0000313" key="4">
    <source>
        <dbReference type="Proteomes" id="UP001169006"/>
    </source>
</evidence>
<dbReference type="Proteomes" id="UP001169006">
    <property type="component" value="Unassembled WGS sequence"/>
</dbReference>
<feature type="compositionally biased region" description="Low complexity" evidence="1">
    <location>
        <begin position="103"/>
        <end position="138"/>
    </location>
</feature>
<feature type="chain" id="PRO_5046194555" description="Lipoprotein" evidence="2">
    <location>
        <begin position="24"/>
        <end position="260"/>
    </location>
</feature>
<dbReference type="EMBL" id="JAUKWQ010000002">
    <property type="protein sequence ID" value="MDO1582336.1"/>
    <property type="molecule type" value="Genomic_DNA"/>
</dbReference>
<proteinExistence type="predicted"/>
<reference evidence="3" key="1">
    <citation type="journal article" date="2015" name="Int. J. Syst. Evol. Microbiol.">
        <title>Rhizobium oryzicola sp. nov., potential plant-growth-promoting endophytic bacteria isolated from rice roots.</title>
        <authorList>
            <person name="Zhang X.X."/>
            <person name="Gao J.S."/>
            <person name="Cao Y.H."/>
            <person name="Sheirdil R.A."/>
            <person name="Wang X.C."/>
            <person name="Zhang L."/>
        </authorList>
    </citation>
    <scope>NUCLEOTIDE SEQUENCE</scope>
    <source>
        <strain evidence="3">05753</strain>
    </source>
</reference>
<evidence type="ECO:0000256" key="2">
    <source>
        <dbReference type="SAM" id="SignalP"/>
    </source>
</evidence>
<evidence type="ECO:0008006" key="5">
    <source>
        <dbReference type="Google" id="ProtNLM"/>
    </source>
</evidence>
<evidence type="ECO:0000313" key="3">
    <source>
        <dbReference type="EMBL" id="MDO1582336.1"/>
    </source>
</evidence>
<organism evidence="3 4">
    <name type="scientific">Rhizobium oryzicola</name>
    <dbReference type="NCBI Taxonomy" id="1232668"/>
    <lineage>
        <taxon>Bacteria</taxon>
        <taxon>Pseudomonadati</taxon>
        <taxon>Pseudomonadota</taxon>
        <taxon>Alphaproteobacteria</taxon>
        <taxon>Hyphomicrobiales</taxon>
        <taxon>Rhizobiaceae</taxon>
        <taxon>Rhizobium/Agrobacterium group</taxon>
        <taxon>Rhizobium</taxon>
    </lineage>
</organism>
<comment type="caution">
    <text evidence="3">The sequence shown here is derived from an EMBL/GenBank/DDBJ whole genome shotgun (WGS) entry which is preliminary data.</text>
</comment>
<accession>A0ABT8SWD7</accession>